<dbReference type="RefSeq" id="WP_255852672.1">
    <property type="nucleotide sequence ID" value="NZ_CP073347.1"/>
</dbReference>
<feature type="transmembrane region" description="Helical" evidence="5">
    <location>
        <begin position="117"/>
        <end position="137"/>
    </location>
</feature>
<evidence type="ECO:0000313" key="7">
    <source>
        <dbReference type="EMBL" id="UTW10624.1"/>
    </source>
</evidence>
<feature type="transmembrane region" description="Helical" evidence="5">
    <location>
        <begin position="256"/>
        <end position="273"/>
    </location>
</feature>
<keyword evidence="8" id="KW-1185">Reference proteome</keyword>
<reference evidence="7" key="1">
    <citation type="submission" date="2021-04" db="EMBL/GenBank/DDBJ databases">
        <title>Oceanospirillales bacteria with DddD are important DMSP degraders in coastal seawater.</title>
        <authorList>
            <person name="Liu J."/>
        </authorList>
    </citation>
    <scope>NUCLEOTIDE SEQUENCE</scope>
    <source>
        <strain evidence="7">D13-1</strain>
    </source>
</reference>
<feature type="transmembrane region" description="Helical" evidence="5">
    <location>
        <begin position="383"/>
        <end position="403"/>
    </location>
</feature>
<evidence type="ECO:0000313" key="8">
    <source>
        <dbReference type="Proteomes" id="UP001058461"/>
    </source>
</evidence>
<evidence type="ECO:0000256" key="3">
    <source>
        <dbReference type="ARBA" id="ARBA00022989"/>
    </source>
</evidence>
<feature type="transmembrane region" description="Helical" evidence="5">
    <location>
        <begin position="38"/>
        <end position="56"/>
    </location>
</feature>
<keyword evidence="2 5" id="KW-0812">Transmembrane</keyword>
<organism evidence="7 8">
    <name type="scientific">Marinobacterium rhizophilum</name>
    <dbReference type="NCBI Taxonomy" id="420402"/>
    <lineage>
        <taxon>Bacteria</taxon>
        <taxon>Pseudomonadati</taxon>
        <taxon>Pseudomonadota</taxon>
        <taxon>Gammaproteobacteria</taxon>
        <taxon>Oceanospirillales</taxon>
        <taxon>Oceanospirillaceae</taxon>
        <taxon>Marinobacterium</taxon>
    </lineage>
</organism>
<protein>
    <submittedName>
        <fullName evidence="7">O-antigen ligase family protein</fullName>
    </submittedName>
</protein>
<feature type="transmembrane region" description="Helical" evidence="5">
    <location>
        <begin position="90"/>
        <end position="111"/>
    </location>
</feature>
<dbReference type="InterPro" id="IPR007016">
    <property type="entry name" value="O-antigen_ligase-rel_domated"/>
</dbReference>
<evidence type="ECO:0000256" key="4">
    <source>
        <dbReference type="ARBA" id="ARBA00023136"/>
    </source>
</evidence>
<dbReference type="EMBL" id="CP073347">
    <property type="protein sequence ID" value="UTW10624.1"/>
    <property type="molecule type" value="Genomic_DNA"/>
</dbReference>
<evidence type="ECO:0000256" key="5">
    <source>
        <dbReference type="SAM" id="Phobius"/>
    </source>
</evidence>
<sequence length="464" mass="50921">MSPSRTRPARAPLDKALMISTLALLVWLPLPLASNQQWSNGLFVLLTALIAGLWCLQRLRAGALHRTDAPQKAGSGSTALRKALQPALPLFALLVLCQLWVCVQLLGGISLDSGASIRYLMLGCAYALLFLLIIGLFHTRARLTLLLAVLVVSGTVQAFYGSLMTLSGIEWLLFGPKEVGQGNATGTFVNRNHLAGYLEMTLACGIGLLLALRDGREFRWRHLLELLMGPKARLRLGLVIMVIALVMTRSRMGNTGFFASLLIVGGLFVMLNREHRLRNGLILASLILIDVLVISQYFGLEKLKDRLINTQLQDQVVDGQVVNRANEIRDDVYIYAWPQLQQSPLTGSGAGSFEASFQRYPGEEIRSHFDHAHNDYLQFAIEYGAIGLLPLVLFVLGALYHALKALWRRESWYRSGVGFGAAMGIIALLIHSATDFNLQIPANAATFITLCAIAVLANAHVRDS</sequence>
<keyword evidence="3 5" id="KW-1133">Transmembrane helix</keyword>
<feature type="transmembrane region" description="Helical" evidence="5">
    <location>
        <begin position="12"/>
        <end position="32"/>
    </location>
</feature>
<dbReference type="Proteomes" id="UP001058461">
    <property type="component" value="Chromosome"/>
</dbReference>
<feature type="transmembrane region" description="Helical" evidence="5">
    <location>
        <begin position="415"/>
        <end position="434"/>
    </location>
</feature>
<dbReference type="Pfam" id="PF04932">
    <property type="entry name" value="Wzy_C"/>
    <property type="match status" value="1"/>
</dbReference>
<evidence type="ECO:0000256" key="2">
    <source>
        <dbReference type="ARBA" id="ARBA00022692"/>
    </source>
</evidence>
<feature type="transmembrane region" description="Helical" evidence="5">
    <location>
        <begin position="440"/>
        <end position="461"/>
    </location>
</feature>
<dbReference type="GO" id="GO:0016874">
    <property type="term" value="F:ligase activity"/>
    <property type="evidence" value="ECO:0007669"/>
    <property type="project" value="UniProtKB-KW"/>
</dbReference>
<feature type="transmembrane region" description="Helical" evidence="5">
    <location>
        <begin position="144"/>
        <end position="174"/>
    </location>
</feature>
<dbReference type="PANTHER" id="PTHR37422:SF13">
    <property type="entry name" value="LIPOPOLYSACCHARIDE BIOSYNTHESIS PROTEIN PA4999-RELATED"/>
    <property type="match status" value="1"/>
</dbReference>
<feature type="transmembrane region" description="Helical" evidence="5">
    <location>
        <begin position="232"/>
        <end position="250"/>
    </location>
</feature>
<dbReference type="PANTHER" id="PTHR37422">
    <property type="entry name" value="TEICHURONIC ACID BIOSYNTHESIS PROTEIN TUAE"/>
    <property type="match status" value="1"/>
</dbReference>
<dbReference type="InterPro" id="IPR051533">
    <property type="entry name" value="WaaL-like"/>
</dbReference>
<accession>A0ABY5HH54</accession>
<keyword evidence="7" id="KW-0436">Ligase</keyword>
<proteinExistence type="predicted"/>
<evidence type="ECO:0000259" key="6">
    <source>
        <dbReference type="Pfam" id="PF04932"/>
    </source>
</evidence>
<evidence type="ECO:0000256" key="1">
    <source>
        <dbReference type="ARBA" id="ARBA00004141"/>
    </source>
</evidence>
<feature type="transmembrane region" description="Helical" evidence="5">
    <location>
        <begin position="194"/>
        <end position="212"/>
    </location>
</feature>
<gene>
    <name evidence="7" type="ORF">KDW95_15150</name>
</gene>
<feature type="domain" description="O-antigen ligase-related" evidence="6">
    <location>
        <begin position="237"/>
        <end position="390"/>
    </location>
</feature>
<feature type="transmembrane region" description="Helical" evidence="5">
    <location>
        <begin position="280"/>
        <end position="299"/>
    </location>
</feature>
<comment type="subcellular location">
    <subcellularLocation>
        <location evidence="1">Membrane</location>
        <topology evidence="1">Multi-pass membrane protein</topology>
    </subcellularLocation>
</comment>
<keyword evidence="4 5" id="KW-0472">Membrane</keyword>
<name>A0ABY5HH54_9GAMM</name>